<dbReference type="PANTHER" id="PTHR11552:SF147">
    <property type="entry name" value="CHOLINE DEHYDROGENASE, MITOCHONDRIAL"/>
    <property type="match status" value="1"/>
</dbReference>
<dbReference type="GO" id="GO:0016614">
    <property type="term" value="F:oxidoreductase activity, acting on CH-OH group of donors"/>
    <property type="evidence" value="ECO:0007669"/>
    <property type="project" value="InterPro"/>
</dbReference>
<dbReference type="InterPro" id="IPR000172">
    <property type="entry name" value="GMC_OxRdtase_N"/>
</dbReference>
<dbReference type="GO" id="GO:0050660">
    <property type="term" value="F:flavin adenine dinucleotide binding"/>
    <property type="evidence" value="ECO:0007669"/>
    <property type="project" value="InterPro"/>
</dbReference>
<dbReference type="InterPro" id="IPR012132">
    <property type="entry name" value="GMC_OxRdtase"/>
</dbReference>
<evidence type="ECO:0000256" key="3">
    <source>
        <dbReference type="ARBA" id="ARBA00022630"/>
    </source>
</evidence>
<protein>
    <submittedName>
        <fullName evidence="6">Oxygen-dependent choline dehydrogenase</fullName>
    </submittedName>
</protein>
<dbReference type="SUPFAM" id="SSF51905">
    <property type="entry name" value="FAD/NAD(P)-binding domain"/>
    <property type="match status" value="1"/>
</dbReference>
<evidence type="ECO:0000313" key="7">
    <source>
        <dbReference type="Proteomes" id="UP000198287"/>
    </source>
</evidence>
<keyword evidence="4" id="KW-0274">FAD</keyword>
<gene>
    <name evidence="6" type="ORF">Fcan01_10635</name>
</gene>
<dbReference type="STRING" id="158441.A0A226EC74"/>
<keyword evidence="7" id="KW-1185">Reference proteome</keyword>
<evidence type="ECO:0000259" key="5">
    <source>
        <dbReference type="PROSITE" id="PS00624"/>
    </source>
</evidence>
<dbReference type="AlphaFoldDB" id="A0A226EC74"/>
<comment type="cofactor">
    <cofactor evidence="1">
        <name>FAD</name>
        <dbReference type="ChEBI" id="CHEBI:57692"/>
    </cofactor>
</comment>
<comment type="similarity">
    <text evidence="2">Belongs to the GMC oxidoreductase family.</text>
</comment>
<reference evidence="6 7" key="1">
    <citation type="submission" date="2015-12" db="EMBL/GenBank/DDBJ databases">
        <title>The genome of Folsomia candida.</title>
        <authorList>
            <person name="Faddeeva A."/>
            <person name="Derks M.F."/>
            <person name="Anvar Y."/>
            <person name="Smit S."/>
            <person name="Van Straalen N."/>
            <person name="Roelofs D."/>
        </authorList>
    </citation>
    <scope>NUCLEOTIDE SEQUENCE [LARGE SCALE GENOMIC DNA]</scope>
    <source>
        <strain evidence="6 7">VU population</strain>
        <tissue evidence="6">Whole body</tissue>
    </source>
</reference>
<dbReference type="Gene3D" id="3.50.50.60">
    <property type="entry name" value="FAD/NAD(P)-binding domain"/>
    <property type="match status" value="1"/>
</dbReference>
<keyword evidence="3" id="KW-0285">Flavoprotein</keyword>
<evidence type="ECO:0000256" key="2">
    <source>
        <dbReference type="ARBA" id="ARBA00010790"/>
    </source>
</evidence>
<comment type="caution">
    <text evidence="6">The sequence shown here is derived from an EMBL/GenBank/DDBJ whole genome shotgun (WGS) entry which is preliminary data.</text>
</comment>
<dbReference type="OrthoDB" id="269227at2759"/>
<dbReference type="Gene3D" id="3.30.560.10">
    <property type="entry name" value="Glucose Oxidase, domain 3"/>
    <property type="match status" value="1"/>
</dbReference>
<accession>A0A226EC74</accession>
<evidence type="ECO:0000256" key="4">
    <source>
        <dbReference type="ARBA" id="ARBA00022827"/>
    </source>
</evidence>
<dbReference type="PANTHER" id="PTHR11552">
    <property type="entry name" value="GLUCOSE-METHANOL-CHOLINE GMC OXIDOREDUCTASE"/>
    <property type="match status" value="1"/>
</dbReference>
<sequence>MENFPLSLELIGETTHYIIYSGVISLLPILKQILIGIHHYFDYGKEFVATKIWKSEASRRNEFDFIVAFYFSKRAASHSPVSTFQPHLHSDNIPHTDHTYKTIPQSDSCFGLVDRISYWPAGKGLGGTSAWNALIWTKGHGADYDEWAKLTGDKSWGSEGTRKYFDKVIESVDGIHVEKEGTELGKIVLEGAMQMGWPVLDTNEKYKDAGFDHIPLTRKNGVRTGIKEMLNKARYDAEEKLIVRKFAKVVKILFNPNKSDTVETIGVEYEQFGEICQVYAKYETVISAGAVGSPKLLMLSGIGPKNHLSKLKIPVKLDLPVDHVVSIFGPYVIKSPLTFHPIQDFSLATLLKYLKDGAGFLSTTRYHGVGYVTVGNTSVSPNIQFIPSAVSIPDAHVAGLCETRCNTKPGLLRDY</sequence>
<dbReference type="PROSITE" id="PS00624">
    <property type="entry name" value="GMC_OXRED_2"/>
    <property type="match status" value="1"/>
</dbReference>
<proteinExistence type="inferred from homology"/>
<dbReference type="Proteomes" id="UP000198287">
    <property type="component" value="Unassembled WGS sequence"/>
</dbReference>
<organism evidence="6 7">
    <name type="scientific">Folsomia candida</name>
    <name type="common">Springtail</name>
    <dbReference type="NCBI Taxonomy" id="158441"/>
    <lineage>
        <taxon>Eukaryota</taxon>
        <taxon>Metazoa</taxon>
        <taxon>Ecdysozoa</taxon>
        <taxon>Arthropoda</taxon>
        <taxon>Hexapoda</taxon>
        <taxon>Collembola</taxon>
        <taxon>Entomobryomorpha</taxon>
        <taxon>Isotomoidea</taxon>
        <taxon>Isotomidae</taxon>
        <taxon>Proisotominae</taxon>
        <taxon>Folsomia</taxon>
    </lineage>
</organism>
<dbReference type="EMBL" id="LNIX01000005">
    <property type="protein sequence ID" value="OXA54296.1"/>
    <property type="molecule type" value="Genomic_DNA"/>
</dbReference>
<dbReference type="Pfam" id="PF00732">
    <property type="entry name" value="GMC_oxred_N"/>
    <property type="match status" value="1"/>
</dbReference>
<evidence type="ECO:0000313" key="6">
    <source>
        <dbReference type="EMBL" id="OXA54296.1"/>
    </source>
</evidence>
<name>A0A226EC74_FOLCA</name>
<evidence type="ECO:0000256" key="1">
    <source>
        <dbReference type="ARBA" id="ARBA00001974"/>
    </source>
</evidence>
<feature type="domain" description="Glucose-methanol-choline oxidoreductase N-terminal" evidence="5">
    <location>
        <begin position="289"/>
        <end position="303"/>
    </location>
</feature>
<dbReference type="InterPro" id="IPR036188">
    <property type="entry name" value="FAD/NAD-bd_sf"/>
</dbReference>